<comment type="caution">
    <text evidence="3">The sequence shown here is derived from an EMBL/GenBank/DDBJ whole genome shotgun (WGS) entry which is preliminary data.</text>
</comment>
<proteinExistence type="predicted"/>
<gene>
    <name evidence="3" type="ORF">J3R30DRAFT_3432097</name>
</gene>
<sequence>MSNRHVAPSVASNSNSSHTANRTVPLSKRLLFPTAPASSFELPPLLLNPSVTPELNVELYDFIALALRAFVQPWWTKITRYDKEFLPIITNILTHVFRTLEDRLAKSHQRGDLAELVFRDVPVTIIQHYRDFRIAQSKLNSSYATGGALSVPALFHASQSHMAVKPGGEVDLDYVRFLVDHILKTCLPKEDWDPEAERVIVREIIVKIVAQDILGKITQPWFIEKMILDQLMNIPSTKSKVTAPHPSAFSMHALLIFVLTLIQSISGVCLALVHAYRQFLVTIREVNQYSSINEAAHTPLPEQLFIPTSRPPSSPFEPDPLSISRTSSEHSVLSLKPSVSSSSIPDHEHSPSGVSSSSSLEVNSHTHNPHDFATYLLLMIAEVFTTSSRFASNTIVSTVGMATSQGVAGRWLDKFLPYLLMRTLSTTLMLTITRTAKRTLFPHGYPAPPPIDPTPEEQAETRRRLVGFLDGYSMAPLLLGPHPSDTISTALEPLESRECNVHLIISLLDRILGALFPELFDGI</sequence>
<accession>A0A9W9ARY9</accession>
<dbReference type="InterPro" id="IPR003114">
    <property type="entry name" value="Phox_assoc"/>
</dbReference>
<dbReference type="GO" id="GO:0035091">
    <property type="term" value="F:phosphatidylinositol binding"/>
    <property type="evidence" value="ECO:0007669"/>
    <property type="project" value="TreeGrafter"/>
</dbReference>
<dbReference type="EMBL" id="JAOTPV010000002">
    <property type="protein sequence ID" value="KAJ4487887.1"/>
    <property type="molecule type" value="Genomic_DNA"/>
</dbReference>
<keyword evidence="4" id="KW-1185">Reference proteome</keyword>
<feature type="region of interest" description="Disordered" evidence="1">
    <location>
        <begin position="1"/>
        <end position="21"/>
    </location>
</feature>
<organism evidence="3 4">
    <name type="scientific">Lentinula aciculospora</name>
    <dbReference type="NCBI Taxonomy" id="153920"/>
    <lineage>
        <taxon>Eukaryota</taxon>
        <taxon>Fungi</taxon>
        <taxon>Dikarya</taxon>
        <taxon>Basidiomycota</taxon>
        <taxon>Agaricomycotina</taxon>
        <taxon>Agaricomycetes</taxon>
        <taxon>Agaricomycetidae</taxon>
        <taxon>Agaricales</taxon>
        <taxon>Marasmiineae</taxon>
        <taxon>Omphalotaceae</taxon>
        <taxon>Lentinula</taxon>
    </lineage>
</organism>
<protein>
    <submittedName>
        <fullName evidence="3">PXA domain-containing protein</fullName>
    </submittedName>
</protein>
<dbReference type="PROSITE" id="PS51207">
    <property type="entry name" value="PXA"/>
    <property type="match status" value="1"/>
</dbReference>
<dbReference type="PANTHER" id="PTHR22775:SF3">
    <property type="entry name" value="SORTING NEXIN-13"/>
    <property type="match status" value="1"/>
</dbReference>
<name>A0A9W9ARY9_9AGAR</name>
<feature type="domain" description="PXA" evidence="2">
    <location>
        <begin position="52"/>
        <end position="235"/>
    </location>
</feature>
<dbReference type="OrthoDB" id="5582218at2759"/>
<dbReference type="Pfam" id="PF02194">
    <property type="entry name" value="PXA"/>
    <property type="match status" value="1"/>
</dbReference>
<evidence type="ECO:0000259" key="2">
    <source>
        <dbReference type="PROSITE" id="PS51207"/>
    </source>
</evidence>
<feature type="region of interest" description="Disordered" evidence="1">
    <location>
        <begin position="303"/>
        <end position="324"/>
    </location>
</feature>
<evidence type="ECO:0000313" key="3">
    <source>
        <dbReference type="EMBL" id="KAJ4487887.1"/>
    </source>
</evidence>
<dbReference type="Proteomes" id="UP001150266">
    <property type="component" value="Unassembled WGS sequence"/>
</dbReference>
<reference evidence="3" key="1">
    <citation type="submission" date="2022-08" db="EMBL/GenBank/DDBJ databases">
        <title>A Global Phylogenomic Analysis of the Shiitake Genus Lentinula.</title>
        <authorList>
            <consortium name="DOE Joint Genome Institute"/>
            <person name="Sierra-Patev S."/>
            <person name="Min B."/>
            <person name="Naranjo-Ortiz M."/>
            <person name="Looney B."/>
            <person name="Konkel Z."/>
            <person name="Slot J.C."/>
            <person name="Sakamoto Y."/>
            <person name="Steenwyk J.L."/>
            <person name="Rokas A."/>
            <person name="Carro J."/>
            <person name="Camarero S."/>
            <person name="Ferreira P."/>
            <person name="Molpeceres G."/>
            <person name="Ruiz-Duenas F.J."/>
            <person name="Serrano A."/>
            <person name="Henrissat B."/>
            <person name="Drula E."/>
            <person name="Hughes K.W."/>
            <person name="Mata J.L."/>
            <person name="Ishikawa N.K."/>
            <person name="Vargas-Isla R."/>
            <person name="Ushijima S."/>
            <person name="Smith C.A."/>
            <person name="Ahrendt S."/>
            <person name="Andreopoulos W."/>
            <person name="He G."/>
            <person name="Labutti K."/>
            <person name="Lipzen A."/>
            <person name="Ng V."/>
            <person name="Riley R."/>
            <person name="Sandor L."/>
            <person name="Barry K."/>
            <person name="Martinez A.T."/>
            <person name="Xiao Y."/>
            <person name="Gibbons J.G."/>
            <person name="Terashima K."/>
            <person name="Grigoriev I.V."/>
            <person name="Hibbett D.S."/>
        </authorList>
    </citation>
    <scope>NUCLEOTIDE SEQUENCE</scope>
    <source>
        <strain evidence="3">JLM2183</strain>
    </source>
</reference>
<dbReference type="SMART" id="SM00313">
    <property type="entry name" value="PXA"/>
    <property type="match status" value="1"/>
</dbReference>
<evidence type="ECO:0000313" key="4">
    <source>
        <dbReference type="Proteomes" id="UP001150266"/>
    </source>
</evidence>
<dbReference type="PANTHER" id="PTHR22775">
    <property type="entry name" value="SORTING NEXIN"/>
    <property type="match status" value="1"/>
</dbReference>
<feature type="region of interest" description="Disordered" evidence="1">
    <location>
        <begin position="337"/>
        <end position="363"/>
    </location>
</feature>
<evidence type="ECO:0000256" key="1">
    <source>
        <dbReference type="SAM" id="MobiDB-lite"/>
    </source>
</evidence>
<dbReference type="AlphaFoldDB" id="A0A9W9ARY9"/>
<feature type="compositionally biased region" description="Pro residues" evidence="1">
    <location>
        <begin position="309"/>
        <end position="318"/>
    </location>
</feature>
<feature type="compositionally biased region" description="Low complexity" evidence="1">
    <location>
        <begin position="1"/>
        <end position="18"/>
    </location>
</feature>